<accession>A0A423V9N8</accession>
<dbReference type="Proteomes" id="UP000283895">
    <property type="component" value="Unassembled WGS sequence"/>
</dbReference>
<protein>
    <submittedName>
        <fullName evidence="1">Uncharacterized protein</fullName>
    </submittedName>
</protein>
<keyword evidence="2" id="KW-1185">Reference proteome</keyword>
<sequence>MSGNTEVTGAVVNLAVPDEGETHWSATQTPILEDLMEVDYDDESRVYIDWAFGPTKFLGYVEKDTFGMVVAISVAGVYIGTLNGNLKDGMDVDVDLLVTKGSIKFYLKRGNEIWIHLDIKVTFNGSYEGDWKLGYI</sequence>
<reference evidence="1 2" key="1">
    <citation type="submission" date="2015-09" db="EMBL/GenBank/DDBJ databases">
        <title>Host preference determinants of Valsa canker pathogens revealed by comparative genomics.</title>
        <authorList>
            <person name="Yin Z."/>
            <person name="Huang L."/>
        </authorList>
    </citation>
    <scope>NUCLEOTIDE SEQUENCE [LARGE SCALE GENOMIC DNA]</scope>
    <source>
        <strain evidence="1 2">03-1</strain>
    </source>
</reference>
<evidence type="ECO:0000313" key="1">
    <source>
        <dbReference type="EMBL" id="ROV87572.1"/>
    </source>
</evidence>
<dbReference type="EMBL" id="LKEA01000092">
    <property type="protein sequence ID" value="ROV87572.1"/>
    <property type="molecule type" value="Genomic_DNA"/>
</dbReference>
<dbReference type="AlphaFoldDB" id="A0A423V9N8"/>
<comment type="caution">
    <text evidence="1">The sequence shown here is derived from an EMBL/GenBank/DDBJ whole genome shotgun (WGS) entry which is preliminary data.</text>
</comment>
<proteinExistence type="predicted"/>
<dbReference type="STRING" id="356882.A0A423V9N8"/>
<name>A0A423V9N8_9PEZI</name>
<evidence type="ECO:0000313" key="2">
    <source>
        <dbReference type="Proteomes" id="UP000283895"/>
    </source>
</evidence>
<gene>
    <name evidence="1" type="ORF">VMCG_10607</name>
</gene>
<dbReference type="OrthoDB" id="3832365at2759"/>
<organism evidence="1 2">
    <name type="scientific">Cytospora schulzeri</name>
    <dbReference type="NCBI Taxonomy" id="448051"/>
    <lineage>
        <taxon>Eukaryota</taxon>
        <taxon>Fungi</taxon>
        <taxon>Dikarya</taxon>
        <taxon>Ascomycota</taxon>
        <taxon>Pezizomycotina</taxon>
        <taxon>Sordariomycetes</taxon>
        <taxon>Sordariomycetidae</taxon>
        <taxon>Diaporthales</taxon>
        <taxon>Cytosporaceae</taxon>
        <taxon>Cytospora</taxon>
    </lineage>
</organism>